<evidence type="ECO:0000256" key="1">
    <source>
        <dbReference type="SAM" id="MobiDB-lite"/>
    </source>
</evidence>
<dbReference type="GeneID" id="85496245"/>
<feature type="region of interest" description="Disordered" evidence="1">
    <location>
        <begin position="1"/>
        <end position="21"/>
    </location>
</feature>
<proteinExistence type="predicted"/>
<protein>
    <submittedName>
        <fullName evidence="2">Uncharacterized protein</fullName>
    </submittedName>
</protein>
<evidence type="ECO:0000313" key="3">
    <source>
        <dbReference type="Proteomes" id="UP001233271"/>
    </source>
</evidence>
<dbReference type="Proteomes" id="UP001233271">
    <property type="component" value="Chromosome 5"/>
</dbReference>
<dbReference type="EMBL" id="AP028216">
    <property type="protein sequence ID" value="BEI92375.1"/>
    <property type="molecule type" value="Genomic_DNA"/>
</dbReference>
<dbReference type="AlphaFoldDB" id="A0AA48L5M1"/>
<gene>
    <name evidence="2" type="ORF">CcaverHIS019_0500030</name>
</gene>
<organism evidence="2 3">
    <name type="scientific">Cutaneotrichosporon cavernicola</name>
    <dbReference type="NCBI Taxonomy" id="279322"/>
    <lineage>
        <taxon>Eukaryota</taxon>
        <taxon>Fungi</taxon>
        <taxon>Dikarya</taxon>
        <taxon>Basidiomycota</taxon>
        <taxon>Agaricomycotina</taxon>
        <taxon>Tremellomycetes</taxon>
        <taxon>Trichosporonales</taxon>
        <taxon>Trichosporonaceae</taxon>
        <taxon>Cutaneotrichosporon</taxon>
    </lineage>
</organism>
<dbReference type="RefSeq" id="XP_060457640.1">
    <property type="nucleotide sequence ID" value="XM_060601114.1"/>
</dbReference>
<name>A0AA48L5M1_9TREE</name>
<evidence type="ECO:0000313" key="2">
    <source>
        <dbReference type="EMBL" id="BEI92375.1"/>
    </source>
</evidence>
<accession>A0AA48L5M1</accession>
<reference evidence="2" key="1">
    <citation type="journal article" date="2023" name="BMC Genomics">
        <title>Chromosome-level genome assemblies of Cutaneotrichosporon spp. (Trichosporonales, Basidiomycota) reveal imbalanced evolution between nucleotide sequences and chromosome synteny.</title>
        <authorList>
            <person name="Kobayashi Y."/>
            <person name="Kayamori A."/>
            <person name="Aoki K."/>
            <person name="Shiwa Y."/>
            <person name="Matsutani M."/>
            <person name="Fujita N."/>
            <person name="Sugita T."/>
            <person name="Iwasaki W."/>
            <person name="Tanaka N."/>
            <person name="Takashima M."/>
        </authorList>
    </citation>
    <scope>NUCLEOTIDE SEQUENCE</scope>
    <source>
        <strain evidence="2">HIS019</strain>
    </source>
</reference>
<dbReference type="KEGG" id="ccac:CcaHIS019_0500030"/>
<sequence length="156" mass="16967">MGTPRGSAANPLPKRQRRRLTSAKSIATPSLPLLTLTVVDASSFPVAAPTSSNQPCITIGDEMGQVFNIPVMPGCYVPPGYLKLIKIALATLIKYGLGRERQFELCTIGNTMWDGKFALFIHYEVVGPRQLRHATQCGIQMADTSLPAYRHNLASP</sequence>
<keyword evidence="3" id="KW-1185">Reference proteome</keyword>